<keyword evidence="5" id="KW-0862">Zinc</keyword>
<evidence type="ECO:0000256" key="1">
    <source>
        <dbReference type="ARBA" id="ARBA00004123"/>
    </source>
</evidence>
<keyword evidence="6" id="KW-0539">Nucleus</keyword>
<name>A0AAW2HXK2_9NEOP</name>
<feature type="domain" description="C2H2-type" evidence="8">
    <location>
        <begin position="258"/>
        <end position="285"/>
    </location>
</feature>
<comment type="subcellular location">
    <subcellularLocation>
        <location evidence="1">Nucleus</location>
    </subcellularLocation>
</comment>
<feature type="domain" description="C2H2-type" evidence="8">
    <location>
        <begin position="230"/>
        <end position="257"/>
    </location>
</feature>
<feature type="domain" description="C2H2-type" evidence="8">
    <location>
        <begin position="87"/>
        <end position="114"/>
    </location>
</feature>
<protein>
    <recommendedName>
        <fullName evidence="8">C2H2-type domain-containing protein</fullName>
    </recommendedName>
</protein>
<dbReference type="SUPFAM" id="SSF57667">
    <property type="entry name" value="beta-beta-alpha zinc fingers"/>
    <property type="match status" value="5"/>
</dbReference>
<dbReference type="InterPro" id="IPR013087">
    <property type="entry name" value="Znf_C2H2_type"/>
</dbReference>
<reference evidence="9" key="1">
    <citation type="journal article" date="2024" name="Gigascience">
        <title>Chromosome-level genome of the poultry shaft louse Menopon gallinae provides insight into the host-switching and adaptive evolution of parasitic lice.</title>
        <authorList>
            <person name="Xu Y."/>
            <person name="Ma L."/>
            <person name="Liu S."/>
            <person name="Liang Y."/>
            <person name="Liu Q."/>
            <person name="He Z."/>
            <person name="Tian L."/>
            <person name="Duan Y."/>
            <person name="Cai W."/>
            <person name="Li H."/>
            <person name="Song F."/>
        </authorList>
    </citation>
    <scope>NUCLEOTIDE SEQUENCE</scope>
    <source>
        <strain evidence="9">Cailab_2023a</strain>
    </source>
</reference>
<feature type="domain" description="C2H2-type" evidence="8">
    <location>
        <begin position="202"/>
        <end position="229"/>
    </location>
</feature>
<dbReference type="GO" id="GO:0005634">
    <property type="term" value="C:nucleus"/>
    <property type="evidence" value="ECO:0007669"/>
    <property type="project" value="UniProtKB-SubCell"/>
</dbReference>
<dbReference type="FunFam" id="3.30.160.60:FF:004084">
    <property type="match status" value="1"/>
</dbReference>
<evidence type="ECO:0000256" key="6">
    <source>
        <dbReference type="ARBA" id="ARBA00023242"/>
    </source>
</evidence>
<dbReference type="Gene3D" id="3.30.160.60">
    <property type="entry name" value="Classic Zinc Finger"/>
    <property type="match status" value="6"/>
</dbReference>
<dbReference type="InterPro" id="IPR036236">
    <property type="entry name" value="Znf_C2H2_sf"/>
</dbReference>
<keyword evidence="2" id="KW-0479">Metal-binding</keyword>
<dbReference type="FunFam" id="3.30.160.60:FF:000145">
    <property type="entry name" value="Zinc finger protein 574"/>
    <property type="match status" value="1"/>
</dbReference>
<evidence type="ECO:0000256" key="7">
    <source>
        <dbReference type="PROSITE-ProRule" id="PRU00042"/>
    </source>
</evidence>
<feature type="domain" description="C2H2-type" evidence="8">
    <location>
        <begin position="116"/>
        <end position="143"/>
    </location>
</feature>
<feature type="domain" description="C2H2-type" evidence="8">
    <location>
        <begin position="146"/>
        <end position="173"/>
    </location>
</feature>
<dbReference type="Pfam" id="PF00096">
    <property type="entry name" value="zf-C2H2"/>
    <property type="match status" value="5"/>
</dbReference>
<dbReference type="PROSITE" id="PS50157">
    <property type="entry name" value="ZINC_FINGER_C2H2_2"/>
    <property type="match status" value="8"/>
</dbReference>
<evidence type="ECO:0000256" key="5">
    <source>
        <dbReference type="ARBA" id="ARBA00022833"/>
    </source>
</evidence>
<feature type="domain" description="C2H2-type" evidence="8">
    <location>
        <begin position="174"/>
        <end position="201"/>
    </location>
</feature>
<dbReference type="FunFam" id="3.30.160.60:FF:000912">
    <property type="entry name" value="Zinc finger protein 660"/>
    <property type="match status" value="1"/>
</dbReference>
<sequence>MISDIGRDFNDKKDDEDSEIEREWRKHWGITCNQCQNIFPTKDMFERHYQDFYNKEPVYTCSYCKLSVEKYSDYRSHTFKHIYEGQYKCEFCDKRFCMEEMLQVHGLTHTKKNGAFVCDKCGVECPTQKKLNSHKKKHNDQAQKEFRCPECGKILQTRGGLTAHLTVHKLGRRFMCHICGKTFTQKINMQQHVKHHRGEKPYSCENCGKAFTEKSHLNRHKSFHTLDRPYQCPVCKKMYKTERCLKVHSHVHLNTRPYVCSYCGKGFLSSTKLKQHYNCHTGERPFACKYCERAFTNYPNWLKHTRRRHKVDHKTGLSLKEESQPQSVVHAGGIPHTILKTRAFLLTEFVEIPEVDVKDDGDGDNMQSILHQTSPAEGLTELQEFELNTVPDVGTQFPVQLTPFFKLSFKQI</sequence>
<dbReference type="GO" id="GO:0008270">
    <property type="term" value="F:zinc ion binding"/>
    <property type="evidence" value="ECO:0007669"/>
    <property type="project" value="UniProtKB-KW"/>
</dbReference>
<keyword evidence="3" id="KW-0677">Repeat</keyword>
<evidence type="ECO:0000259" key="8">
    <source>
        <dbReference type="PROSITE" id="PS50157"/>
    </source>
</evidence>
<gene>
    <name evidence="9" type="ORF">PYX00_002734</name>
</gene>
<dbReference type="AlphaFoldDB" id="A0AAW2HXK2"/>
<accession>A0AAW2HXK2</accession>
<dbReference type="PROSITE" id="PS00028">
    <property type="entry name" value="ZINC_FINGER_C2H2_1"/>
    <property type="match status" value="8"/>
</dbReference>
<evidence type="ECO:0000256" key="3">
    <source>
        <dbReference type="ARBA" id="ARBA00022737"/>
    </source>
</evidence>
<dbReference type="SMART" id="SM00355">
    <property type="entry name" value="ZnF_C2H2"/>
    <property type="match status" value="10"/>
</dbReference>
<dbReference type="EMBL" id="JARGDH010000002">
    <property type="protein sequence ID" value="KAL0274650.1"/>
    <property type="molecule type" value="Genomic_DNA"/>
</dbReference>
<organism evidence="9">
    <name type="scientific">Menopon gallinae</name>
    <name type="common">poultry shaft louse</name>
    <dbReference type="NCBI Taxonomy" id="328185"/>
    <lineage>
        <taxon>Eukaryota</taxon>
        <taxon>Metazoa</taxon>
        <taxon>Ecdysozoa</taxon>
        <taxon>Arthropoda</taxon>
        <taxon>Hexapoda</taxon>
        <taxon>Insecta</taxon>
        <taxon>Pterygota</taxon>
        <taxon>Neoptera</taxon>
        <taxon>Paraneoptera</taxon>
        <taxon>Psocodea</taxon>
        <taxon>Troctomorpha</taxon>
        <taxon>Phthiraptera</taxon>
        <taxon>Amblycera</taxon>
        <taxon>Menoponidae</taxon>
        <taxon>Menopon</taxon>
    </lineage>
</organism>
<evidence type="ECO:0000313" key="9">
    <source>
        <dbReference type="EMBL" id="KAL0274650.1"/>
    </source>
</evidence>
<keyword evidence="4 7" id="KW-0863">Zinc-finger</keyword>
<proteinExistence type="predicted"/>
<dbReference type="PANTHER" id="PTHR23226:SF416">
    <property type="entry name" value="FI01424P"/>
    <property type="match status" value="1"/>
</dbReference>
<comment type="caution">
    <text evidence="9">The sequence shown here is derived from an EMBL/GenBank/DDBJ whole genome shotgun (WGS) entry which is preliminary data.</text>
</comment>
<evidence type="ECO:0000256" key="2">
    <source>
        <dbReference type="ARBA" id="ARBA00022723"/>
    </source>
</evidence>
<evidence type="ECO:0000256" key="4">
    <source>
        <dbReference type="ARBA" id="ARBA00022771"/>
    </source>
</evidence>
<dbReference type="PANTHER" id="PTHR23226">
    <property type="entry name" value="ZINC FINGER AND SCAN DOMAIN-CONTAINING"/>
    <property type="match status" value="1"/>
</dbReference>
<feature type="domain" description="C2H2-type" evidence="8">
    <location>
        <begin position="286"/>
        <end position="314"/>
    </location>
</feature>